<keyword evidence="8" id="KW-1185">Reference proteome</keyword>
<feature type="region of interest" description="Disordered" evidence="5">
    <location>
        <begin position="438"/>
        <end position="561"/>
    </location>
</feature>
<keyword evidence="3" id="KW-0347">Helicase</keyword>
<dbReference type="Pfam" id="PF03288">
    <property type="entry name" value="Pox_D5"/>
    <property type="match status" value="1"/>
</dbReference>
<evidence type="ECO:0000256" key="1">
    <source>
        <dbReference type="ARBA" id="ARBA00022741"/>
    </source>
</evidence>
<dbReference type="InterPro" id="IPR006500">
    <property type="entry name" value="Helicase_put_C_phage/plasmid"/>
</dbReference>
<evidence type="ECO:0000256" key="2">
    <source>
        <dbReference type="ARBA" id="ARBA00022801"/>
    </source>
</evidence>
<evidence type="ECO:0000256" key="5">
    <source>
        <dbReference type="SAM" id="MobiDB-lite"/>
    </source>
</evidence>
<comment type="caution">
    <text evidence="7">The sequence shown here is derived from an EMBL/GenBank/DDBJ whole genome shotgun (WGS) entry which is preliminary data.</text>
</comment>
<dbReference type="InterPro" id="IPR014818">
    <property type="entry name" value="Phage/plasmid_primase_P4_C"/>
</dbReference>
<dbReference type="EMBL" id="JADLQX010000006">
    <property type="protein sequence ID" value="MBF6298036.1"/>
    <property type="molecule type" value="Genomic_DNA"/>
</dbReference>
<feature type="region of interest" description="Disordered" evidence="5">
    <location>
        <begin position="1"/>
        <end position="20"/>
    </location>
</feature>
<evidence type="ECO:0000313" key="7">
    <source>
        <dbReference type="EMBL" id="MBF6298036.1"/>
    </source>
</evidence>
<dbReference type="RefSeq" id="WP_195129333.1">
    <property type="nucleotide sequence ID" value="NZ_JADLQX010000006.1"/>
</dbReference>
<dbReference type="PANTHER" id="PTHR35372">
    <property type="entry name" value="ATP BINDING PROTEIN-RELATED"/>
    <property type="match status" value="1"/>
</dbReference>
<reference evidence="7 8" key="1">
    <citation type="submission" date="2020-10" db="EMBL/GenBank/DDBJ databases">
        <title>Identification of Nocardia species via Next-generation sequencing and recognition of intraspecies genetic diversity.</title>
        <authorList>
            <person name="Li P."/>
            <person name="Li P."/>
            <person name="Lu B."/>
        </authorList>
    </citation>
    <scope>NUCLEOTIDE SEQUENCE [LARGE SCALE GENOMIC DNA]</scope>
    <source>
        <strain evidence="7 8">BJ06-0157</strain>
    </source>
</reference>
<accession>A0ABS0CN58</accession>
<evidence type="ECO:0000313" key="8">
    <source>
        <dbReference type="Proteomes" id="UP000702209"/>
    </source>
</evidence>
<keyword evidence="1" id="KW-0547">Nucleotide-binding</keyword>
<proteinExistence type="predicted"/>
<evidence type="ECO:0000259" key="6">
    <source>
        <dbReference type="PROSITE" id="PS51206"/>
    </source>
</evidence>
<dbReference type="PANTHER" id="PTHR35372:SF2">
    <property type="entry name" value="SF3 HELICASE DOMAIN-CONTAINING PROTEIN"/>
    <property type="match status" value="1"/>
</dbReference>
<evidence type="ECO:0000256" key="3">
    <source>
        <dbReference type="ARBA" id="ARBA00022806"/>
    </source>
</evidence>
<dbReference type="Pfam" id="PF19263">
    <property type="entry name" value="DUF5906"/>
    <property type="match status" value="1"/>
</dbReference>
<feature type="domain" description="SF3 helicase" evidence="6">
    <location>
        <begin position="181"/>
        <end position="338"/>
    </location>
</feature>
<keyword evidence="2" id="KW-0378">Hydrolase</keyword>
<sequence length="647" mass="70059">MTNSSDSSLAGEEEFPGPSEPMKVARRLYENYQHQDTPTLVAWRGGWMRWRGTHWAEEDAAALRSDIYKVLENAFYDDEEKGEILDWSPNRNKVANVMEAMAAIGHLSGNIDPPSWLDGTRVRSGVIACRNGRLDVRTRDLTGHGPDLFNLVSVPFDFDPDAPKPAAWLEFLNSVWPDDPESVALLQEYTGYVLSGRTDMQKMLLLIGPTRSGKGTYARLLTALVGRGNAAGPTLASLGTNFGLSPLLGKPLAVVADARLGDGNVRTVVERLLSISGEDMLTIDRKFKEPWTGKLPTRFVVLSNELPRFGDASGAIANRFLVLQMTRSFLGKEDRGLDARLTAELPGILSWALDGLDRLVRNGRFTVPSASQDATTLMMDLASPISAFVRDCCVRAASAHVQCSTLYEAWKTWCEDNGHRAGSAPGFSRDLRAAVPELLTTRPRTDESRGRRFERIGLRTDRPDLLNRTLNAEPSGPSGPGQETAGQTMFPDERVSGPEEPSQSGGPLGGPHGEPEKPQVKASGPHGPHGSAFKGLLDSEEGSAQPRTPGARPGHWIGSGEPVATVTSLEPGTPDRRDKVRGYLLARVGKANGDLVPHAAMHQCVSGKTGDRALVPTVLADLLAEGLLISDQVPNKRKGTVGYRMAS</sequence>
<dbReference type="SUPFAM" id="SSF52540">
    <property type="entry name" value="P-loop containing nucleoside triphosphate hydrolases"/>
    <property type="match status" value="1"/>
</dbReference>
<dbReference type="Proteomes" id="UP000702209">
    <property type="component" value="Unassembled WGS sequence"/>
</dbReference>
<organism evidence="7 8">
    <name type="scientific">Nocardia amamiensis</name>
    <dbReference type="NCBI Taxonomy" id="404578"/>
    <lineage>
        <taxon>Bacteria</taxon>
        <taxon>Bacillati</taxon>
        <taxon>Actinomycetota</taxon>
        <taxon>Actinomycetes</taxon>
        <taxon>Mycobacteriales</taxon>
        <taxon>Nocardiaceae</taxon>
        <taxon>Nocardia</taxon>
    </lineage>
</organism>
<feature type="compositionally biased region" description="Basic and acidic residues" evidence="5">
    <location>
        <begin position="443"/>
        <end position="465"/>
    </location>
</feature>
<keyword evidence="4" id="KW-0067">ATP-binding</keyword>
<gene>
    <name evidence="7" type="ORF">IU459_10805</name>
</gene>
<dbReference type="InterPro" id="IPR004968">
    <property type="entry name" value="DNA_primase/NTPase_C"/>
</dbReference>
<dbReference type="Pfam" id="PF08706">
    <property type="entry name" value="D5_N"/>
    <property type="match status" value="1"/>
</dbReference>
<protein>
    <submittedName>
        <fullName evidence="7">NTP-binding protein</fullName>
    </submittedName>
</protein>
<dbReference type="InterPro" id="IPR045455">
    <property type="entry name" value="NrS-1_pol-like_helicase"/>
</dbReference>
<dbReference type="InterPro" id="IPR014015">
    <property type="entry name" value="Helicase_SF3_DNA-vir"/>
</dbReference>
<dbReference type="InterPro" id="IPR051620">
    <property type="entry name" value="ORF904-like_C"/>
</dbReference>
<dbReference type="Gene3D" id="3.40.50.300">
    <property type="entry name" value="P-loop containing nucleotide triphosphate hydrolases"/>
    <property type="match status" value="1"/>
</dbReference>
<dbReference type="InterPro" id="IPR027417">
    <property type="entry name" value="P-loop_NTPase"/>
</dbReference>
<dbReference type="PROSITE" id="PS51206">
    <property type="entry name" value="SF3_HELICASE_1"/>
    <property type="match status" value="1"/>
</dbReference>
<evidence type="ECO:0000256" key="4">
    <source>
        <dbReference type="ARBA" id="ARBA00022840"/>
    </source>
</evidence>
<dbReference type="NCBIfam" id="TIGR01613">
    <property type="entry name" value="primase_Cterm"/>
    <property type="match status" value="1"/>
</dbReference>
<name>A0ABS0CN58_9NOCA</name>